<dbReference type="SUPFAM" id="SSF57850">
    <property type="entry name" value="RING/U-box"/>
    <property type="match status" value="1"/>
</dbReference>
<evidence type="ECO:0000259" key="12">
    <source>
        <dbReference type="PROSITE" id="PS51081"/>
    </source>
</evidence>
<evidence type="ECO:0000256" key="9">
    <source>
        <dbReference type="ARBA" id="ARBA00022833"/>
    </source>
</evidence>
<dbReference type="PROSITE" id="PS51081">
    <property type="entry name" value="ZF_SIAH"/>
    <property type="match status" value="1"/>
</dbReference>
<dbReference type="eggNOG" id="KOG3002">
    <property type="taxonomic scope" value="Eukaryota"/>
</dbReference>
<dbReference type="FunFam" id="3.30.40.10:FF:000041">
    <property type="entry name" value="E3 ubiquitin-protein ligase SINAT3"/>
    <property type="match status" value="1"/>
</dbReference>
<feature type="domain" description="RING-type" evidence="11">
    <location>
        <begin position="38"/>
        <end position="73"/>
    </location>
</feature>
<evidence type="ECO:0000256" key="1">
    <source>
        <dbReference type="ARBA" id="ARBA00000900"/>
    </source>
</evidence>
<accession>A0A067R5H8</accession>
<dbReference type="PANTHER" id="PTHR45877:SF2">
    <property type="entry name" value="E3 UBIQUITIN-PROTEIN LIGASE SINA-RELATED"/>
    <property type="match status" value="1"/>
</dbReference>
<dbReference type="EC" id="2.3.2.27" evidence="4"/>
<evidence type="ECO:0000256" key="2">
    <source>
        <dbReference type="ARBA" id="ARBA00004906"/>
    </source>
</evidence>
<evidence type="ECO:0000256" key="6">
    <source>
        <dbReference type="ARBA" id="ARBA00022723"/>
    </source>
</evidence>
<dbReference type="InterPro" id="IPR013083">
    <property type="entry name" value="Znf_RING/FYVE/PHD"/>
</dbReference>
<keyword evidence="8" id="KW-0833">Ubl conjugation pathway</keyword>
<protein>
    <recommendedName>
        <fullName evidence="4">RING-type E3 ubiquitin transferase</fullName>
        <ecNumber evidence="4">2.3.2.27</ecNumber>
    </recommendedName>
</protein>
<dbReference type="InterPro" id="IPR004162">
    <property type="entry name" value="SINA-like_animal"/>
</dbReference>
<dbReference type="GO" id="GO:0031624">
    <property type="term" value="F:ubiquitin conjugating enzyme binding"/>
    <property type="evidence" value="ECO:0007669"/>
    <property type="project" value="TreeGrafter"/>
</dbReference>
<dbReference type="OrthoDB" id="4788989at2759"/>
<dbReference type="SUPFAM" id="SSF49599">
    <property type="entry name" value="TRAF domain-like"/>
    <property type="match status" value="1"/>
</dbReference>
<dbReference type="UniPathway" id="UPA00143"/>
<dbReference type="GO" id="GO:0008270">
    <property type="term" value="F:zinc ion binding"/>
    <property type="evidence" value="ECO:0007669"/>
    <property type="project" value="UniProtKB-KW"/>
</dbReference>
<dbReference type="InParanoid" id="A0A067R5H8"/>
<evidence type="ECO:0000256" key="4">
    <source>
        <dbReference type="ARBA" id="ARBA00012483"/>
    </source>
</evidence>
<keyword evidence="6" id="KW-0479">Metal-binding</keyword>
<dbReference type="AlphaFoldDB" id="A0A067R5H8"/>
<dbReference type="Proteomes" id="UP000027135">
    <property type="component" value="Unassembled WGS sequence"/>
</dbReference>
<dbReference type="GO" id="GO:0061630">
    <property type="term" value="F:ubiquitin protein ligase activity"/>
    <property type="evidence" value="ECO:0007669"/>
    <property type="project" value="UniProtKB-EC"/>
</dbReference>
<keyword evidence="7 10" id="KW-0863">Zinc-finger</keyword>
<keyword evidence="14" id="KW-1185">Reference proteome</keyword>
<dbReference type="Pfam" id="PF21362">
    <property type="entry name" value="Sina_RING"/>
    <property type="match status" value="1"/>
</dbReference>
<evidence type="ECO:0000256" key="7">
    <source>
        <dbReference type="ARBA" id="ARBA00022771"/>
    </source>
</evidence>
<dbReference type="InterPro" id="IPR049548">
    <property type="entry name" value="Sina-like_RING"/>
</dbReference>
<dbReference type="EMBL" id="KK852949">
    <property type="protein sequence ID" value="KDR13364.1"/>
    <property type="molecule type" value="Genomic_DNA"/>
</dbReference>
<dbReference type="Pfam" id="PF21361">
    <property type="entry name" value="Sina_ZnF"/>
    <property type="match status" value="1"/>
</dbReference>
<keyword evidence="5" id="KW-0808">Transferase</keyword>
<dbReference type="Gene3D" id="3.30.40.10">
    <property type="entry name" value="Zinc/RING finger domain, C3HC4 (zinc finger)"/>
    <property type="match status" value="2"/>
</dbReference>
<comment type="pathway">
    <text evidence="2">Protein modification; protein ubiquitination.</text>
</comment>
<keyword evidence="9" id="KW-0862">Zinc</keyword>
<dbReference type="GO" id="GO:0005737">
    <property type="term" value="C:cytoplasm"/>
    <property type="evidence" value="ECO:0007669"/>
    <property type="project" value="TreeGrafter"/>
</dbReference>
<organism evidence="13 14">
    <name type="scientific">Zootermopsis nevadensis</name>
    <name type="common">Dampwood termite</name>
    <dbReference type="NCBI Taxonomy" id="136037"/>
    <lineage>
        <taxon>Eukaryota</taxon>
        <taxon>Metazoa</taxon>
        <taxon>Ecdysozoa</taxon>
        <taxon>Arthropoda</taxon>
        <taxon>Hexapoda</taxon>
        <taxon>Insecta</taxon>
        <taxon>Pterygota</taxon>
        <taxon>Neoptera</taxon>
        <taxon>Polyneoptera</taxon>
        <taxon>Dictyoptera</taxon>
        <taxon>Blattodea</taxon>
        <taxon>Blattoidea</taxon>
        <taxon>Termitoidae</taxon>
        <taxon>Termopsidae</taxon>
        <taxon>Zootermopsis</taxon>
    </lineage>
</organism>
<evidence type="ECO:0000256" key="10">
    <source>
        <dbReference type="PROSITE-ProRule" id="PRU00455"/>
    </source>
</evidence>
<feature type="domain" description="SIAH-type" evidence="12">
    <location>
        <begin position="90"/>
        <end position="153"/>
    </location>
</feature>
<evidence type="ECO:0000256" key="3">
    <source>
        <dbReference type="ARBA" id="ARBA00009119"/>
    </source>
</evidence>
<name>A0A067R5H8_ZOONE</name>
<dbReference type="GO" id="GO:0016567">
    <property type="term" value="P:protein ubiquitination"/>
    <property type="evidence" value="ECO:0007669"/>
    <property type="project" value="UniProtKB-UniPathway"/>
</dbReference>
<comment type="similarity">
    <text evidence="3">Belongs to the SINA (Seven in absentia) family.</text>
</comment>
<reference evidence="13 14" key="1">
    <citation type="journal article" date="2014" name="Nat. Commun.">
        <title>Molecular traces of alternative social organization in a termite genome.</title>
        <authorList>
            <person name="Terrapon N."/>
            <person name="Li C."/>
            <person name="Robertson H.M."/>
            <person name="Ji L."/>
            <person name="Meng X."/>
            <person name="Booth W."/>
            <person name="Chen Z."/>
            <person name="Childers C.P."/>
            <person name="Glastad K.M."/>
            <person name="Gokhale K."/>
            <person name="Gowin J."/>
            <person name="Gronenberg W."/>
            <person name="Hermansen R.A."/>
            <person name="Hu H."/>
            <person name="Hunt B.G."/>
            <person name="Huylmans A.K."/>
            <person name="Khalil S.M."/>
            <person name="Mitchell R.D."/>
            <person name="Munoz-Torres M.C."/>
            <person name="Mustard J.A."/>
            <person name="Pan H."/>
            <person name="Reese J.T."/>
            <person name="Scharf M.E."/>
            <person name="Sun F."/>
            <person name="Vogel H."/>
            <person name="Xiao J."/>
            <person name="Yang W."/>
            <person name="Yang Z."/>
            <person name="Yang Z."/>
            <person name="Zhou J."/>
            <person name="Zhu J."/>
            <person name="Brent C.S."/>
            <person name="Elsik C.G."/>
            <person name="Goodisman M.A."/>
            <person name="Liberles D.A."/>
            <person name="Roe R.M."/>
            <person name="Vargo E.L."/>
            <person name="Vilcinskas A."/>
            <person name="Wang J."/>
            <person name="Bornberg-Bauer E."/>
            <person name="Korb J."/>
            <person name="Zhang G."/>
            <person name="Liebig J."/>
        </authorList>
    </citation>
    <scope>NUCLEOTIDE SEQUENCE [LARGE SCALE GENOMIC DNA]</scope>
    <source>
        <tissue evidence="13">Whole organism</tissue>
    </source>
</reference>
<dbReference type="GO" id="GO:0043161">
    <property type="term" value="P:proteasome-mediated ubiquitin-dependent protein catabolic process"/>
    <property type="evidence" value="ECO:0007669"/>
    <property type="project" value="TreeGrafter"/>
</dbReference>
<evidence type="ECO:0000313" key="14">
    <source>
        <dbReference type="Proteomes" id="UP000027135"/>
    </source>
</evidence>
<comment type="catalytic activity">
    <reaction evidence="1">
        <text>S-ubiquitinyl-[E2 ubiquitin-conjugating enzyme]-L-cysteine + [acceptor protein]-L-lysine = [E2 ubiquitin-conjugating enzyme]-L-cysteine + N(6)-ubiquitinyl-[acceptor protein]-L-lysine.</text>
        <dbReference type="EC" id="2.3.2.27"/>
    </reaction>
</comment>
<gene>
    <name evidence="13" type="ORF">L798_12588</name>
</gene>
<evidence type="ECO:0000259" key="11">
    <source>
        <dbReference type="PROSITE" id="PS50089"/>
    </source>
</evidence>
<proteinExistence type="inferred from homology"/>
<sequence length="282" mass="32686">MSMLSRNRQTNNPARICTGHQPADMDPCLKDLLKELMCPICLEYIRPPIPMCENGHSVCKTCRQKLLNCPVCRGMFSYKRCFLLENMTKKMKYPCKYYNRGCPRAFYLQHIEEHEDQCQHQPSKCPFSFVGKASCTWEGSMTDIRQHMENKHMGPSNQSNATGSNNGQFLCEEIKTTGEWYTPIFRMGEIFFLLSKIINNNLYVSILQVALKRGAPNYSYKVTMKPQDGSKNVSLCRAIKPYLSYFNTSPTKHNSAIFQEDCWKKCIDAQNRLVYRIEIFTL</sequence>
<evidence type="ECO:0000256" key="5">
    <source>
        <dbReference type="ARBA" id="ARBA00022679"/>
    </source>
</evidence>
<dbReference type="InterPro" id="IPR013010">
    <property type="entry name" value="Znf_SIAH"/>
</dbReference>
<dbReference type="InterPro" id="IPR001841">
    <property type="entry name" value="Znf_RING"/>
</dbReference>
<dbReference type="PROSITE" id="PS50089">
    <property type="entry name" value="ZF_RING_2"/>
    <property type="match status" value="1"/>
</dbReference>
<dbReference type="PANTHER" id="PTHR45877">
    <property type="entry name" value="E3 UBIQUITIN-PROTEIN LIGASE SIAH2"/>
    <property type="match status" value="1"/>
</dbReference>
<evidence type="ECO:0000313" key="13">
    <source>
        <dbReference type="EMBL" id="KDR13364.1"/>
    </source>
</evidence>
<evidence type="ECO:0000256" key="8">
    <source>
        <dbReference type="ARBA" id="ARBA00022786"/>
    </source>
</evidence>